<organism evidence="1 2">
    <name type="scientific">Anaerobium acetethylicum</name>
    <dbReference type="NCBI Taxonomy" id="1619234"/>
    <lineage>
        <taxon>Bacteria</taxon>
        <taxon>Bacillati</taxon>
        <taxon>Bacillota</taxon>
        <taxon>Clostridia</taxon>
        <taxon>Lachnospirales</taxon>
        <taxon>Lachnospiraceae</taxon>
        <taxon>Anaerobium</taxon>
    </lineage>
</organism>
<sequence length="158" mass="18271">MNKITTNQSKTIKLTNTLKYKCLLNEEDFDLNIAIEKMQSYIKVKAAAQSGPLIQYTRACINENSEMDMEIIMMLQCSNYIHSVEAPYSMESVLRVADCMYCRYIGPEDKLKFAYDKLNLEAFENDIQLKGENYTIFVDQNEEENTIIADVFMPRADS</sequence>
<dbReference type="Proteomes" id="UP000199315">
    <property type="component" value="Unassembled WGS sequence"/>
</dbReference>
<keyword evidence="2" id="KW-1185">Reference proteome</keyword>
<evidence type="ECO:0000313" key="1">
    <source>
        <dbReference type="EMBL" id="SCP99980.1"/>
    </source>
</evidence>
<dbReference type="STRING" id="1619234.SAMN05421730_10823"/>
<proteinExistence type="predicted"/>
<dbReference type="AlphaFoldDB" id="A0A1D3TZH4"/>
<protein>
    <recommendedName>
        <fullName evidence="3">GyrI-like small molecule binding domain-containing protein</fullName>
    </recommendedName>
</protein>
<evidence type="ECO:0000313" key="2">
    <source>
        <dbReference type="Proteomes" id="UP000199315"/>
    </source>
</evidence>
<dbReference type="OrthoDB" id="2004844at2"/>
<name>A0A1D3TZH4_9FIRM</name>
<reference evidence="1 2" key="1">
    <citation type="submission" date="2016-09" db="EMBL/GenBank/DDBJ databases">
        <authorList>
            <person name="Capua I."/>
            <person name="De Benedictis P."/>
            <person name="Joannis T."/>
            <person name="Lombin L.H."/>
            <person name="Cattoli G."/>
        </authorList>
    </citation>
    <scope>NUCLEOTIDE SEQUENCE [LARGE SCALE GENOMIC DNA]</scope>
    <source>
        <strain evidence="1 2">GluBS11</strain>
    </source>
</reference>
<accession>A0A1D3TZH4</accession>
<evidence type="ECO:0008006" key="3">
    <source>
        <dbReference type="Google" id="ProtNLM"/>
    </source>
</evidence>
<dbReference type="EMBL" id="FMKA01000082">
    <property type="protein sequence ID" value="SCP99980.1"/>
    <property type="molecule type" value="Genomic_DNA"/>
</dbReference>
<dbReference type="RefSeq" id="WP_091237156.1">
    <property type="nucleotide sequence ID" value="NZ_FMKA01000082.1"/>
</dbReference>
<gene>
    <name evidence="1" type="ORF">SAMN05421730_10823</name>
</gene>